<keyword evidence="2" id="KW-1185">Reference proteome</keyword>
<dbReference type="Proteomes" id="UP000191055">
    <property type="component" value="Unassembled WGS sequence"/>
</dbReference>
<dbReference type="Gene3D" id="3.10.450.50">
    <property type="match status" value="1"/>
</dbReference>
<evidence type="ECO:0000313" key="2">
    <source>
        <dbReference type="Proteomes" id="UP000191055"/>
    </source>
</evidence>
<evidence type="ECO:0000313" key="1">
    <source>
        <dbReference type="EMBL" id="SKC10263.1"/>
    </source>
</evidence>
<organism evidence="1 2">
    <name type="scientific">Alkalitalea saponilacus</name>
    <dbReference type="NCBI Taxonomy" id="889453"/>
    <lineage>
        <taxon>Bacteria</taxon>
        <taxon>Pseudomonadati</taxon>
        <taxon>Bacteroidota</taxon>
        <taxon>Bacteroidia</taxon>
        <taxon>Marinilabiliales</taxon>
        <taxon>Marinilabiliaceae</taxon>
        <taxon>Alkalitalea</taxon>
    </lineage>
</organism>
<accession>A0A1T5GPD3</accession>
<dbReference type="OrthoDB" id="9802055at2"/>
<dbReference type="SUPFAM" id="SSF103642">
    <property type="entry name" value="Sec-C motif"/>
    <property type="match status" value="1"/>
</dbReference>
<dbReference type="Pfam" id="PF02810">
    <property type="entry name" value="SEC-C"/>
    <property type="match status" value="1"/>
</dbReference>
<protein>
    <submittedName>
        <fullName evidence="1">SEC-C motif-containing protein</fullName>
    </submittedName>
</protein>
<gene>
    <name evidence="1" type="ORF">SAMN03080601_01904</name>
</gene>
<reference evidence="1 2" key="1">
    <citation type="submission" date="2017-02" db="EMBL/GenBank/DDBJ databases">
        <authorList>
            <person name="Peterson S.W."/>
        </authorList>
    </citation>
    <scope>NUCLEOTIDE SEQUENCE [LARGE SCALE GENOMIC DNA]</scope>
    <source>
        <strain evidence="1 2">DSM 24412</strain>
    </source>
</reference>
<dbReference type="RefSeq" id="WP_143255058.1">
    <property type="nucleotide sequence ID" value="NZ_CP021904.1"/>
</dbReference>
<dbReference type="InterPro" id="IPR004027">
    <property type="entry name" value="SEC_C_motif"/>
</dbReference>
<name>A0A1T5GPD3_9BACT</name>
<dbReference type="EMBL" id="FUYV01000010">
    <property type="protein sequence ID" value="SKC10263.1"/>
    <property type="molecule type" value="Genomic_DNA"/>
</dbReference>
<sequence length="443" mass="52565">MSHIGRNDPCHCGSGKKYKKCCLATDQQKERDEYLLSKEYLPDDDLFEEVFGEYDKFDLNSLDFGALNESFEDDYPKISTEEEIKVNDWWERYKEMDDPEEIILHLKTFLEENTIETNINLGLEHEVIFELVAESQRRDSLDKAIDFLFYMRERYPDIYVKSAGYYDTDIIVWLCLKGRTAEISQYLNYFEEFPVRWIEKLFKAIDFLLAIGLDAPLVTFTKKIYKELWYSKDVMNGESIADIPFNELVAPFLSGSGSDDDIKSLTGKLAAMELDFHKEIYTTAYWQQIIEEYHRPFEVWDVKSLGKRELINRIFNNYMRYLIENKSLSIHVSHYYTNLLKEFYVLWFTQKRDKNNLFKITEKQINSIVAEMGSDFIHPKVVTIMSAINSLSMYAEYLEVCGNYTEEDKKNLIQVCSRIHKEFYDSFKPVDMEILAFERFPMY</sequence>
<proteinExistence type="predicted"/>
<dbReference type="AlphaFoldDB" id="A0A1T5GPD3"/>